<keyword evidence="1" id="KW-0472">Membrane</keyword>
<name>A0AA40B0E4_9PEZI</name>
<dbReference type="PANTHER" id="PTHR34502">
    <property type="entry name" value="DUF6594 DOMAIN-CONTAINING PROTEIN-RELATED"/>
    <property type="match status" value="1"/>
</dbReference>
<proteinExistence type="predicted"/>
<dbReference type="EMBL" id="JAUKUA010000002">
    <property type="protein sequence ID" value="KAK0725192.1"/>
    <property type="molecule type" value="Genomic_DNA"/>
</dbReference>
<keyword evidence="1" id="KW-0812">Transmembrane</keyword>
<evidence type="ECO:0000259" key="2">
    <source>
        <dbReference type="Pfam" id="PF20237"/>
    </source>
</evidence>
<accession>A0AA40B0E4</accession>
<gene>
    <name evidence="3" type="ORF">B0H67DRAFT_569862</name>
</gene>
<evidence type="ECO:0000256" key="1">
    <source>
        <dbReference type="SAM" id="Phobius"/>
    </source>
</evidence>
<sequence>MWLSKLFRRESAGDRETSEMLETVQIEDFPNGYPRYSALIATYSPFHISRRFSHLRIRLLLLKQDRLSMLEKQLEDIDKSEGAPLFLGSCRADANPERIRVLSEIDAALLDYDALLERNEKMLNHDLARSRDVASLENWLDGNACLARKETDYLNHRSELVSLASHGDSAVAQLETWIEDRAMWFLPWFRKRLLGNVSRDSTVYIFSTGLVARATRAVIACFFVIFLLAPAVICNFLTSLTLRTLVVVVATVLLIIVLSSLTRAKTVELFIAATAYTTLLVVFIANTAPGESVAAG</sequence>
<reference evidence="3" key="1">
    <citation type="submission" date="2023-06" db="EMBL/GenBank/DDBJ databases">
        <title>Genome-scale phylogeny and comparative genomics of the fungal order Sordariales.</title>
        <authorList>
            <consortium name="Lawrence Berkeley National Laboratory"/>
            <person name="Hensen N."/>
            <person name="Bonometti L."/>
            <person name="Westerberg I."/>
            <person name="Brannstrom I.O."/>
            <person name="Guillou S."/>
            <person name="Cros-Aarteil S."/>
            <person name="Calhoun S."/>
            <person name="Haridas S."/>
            <person name="Kuo A."/>
            <person name="Mondo S."/>
            <person name="Pangilinan J."/>
            <person name="Riley R."/>
            <person name="Labutti K."/>
            <person name="Andreopoulos B."/>
            <person name="Lipzen A."/>
            <person name="Chen C."/>
            <person name="Yanf M."/>
            <person name="Daum C."/>
            <person name="Ng V."/>
            <person name="Clum A."/>
            <person name="Steindorff A."/>
            <person name="Ohm R."/>
            <person name="Martin F."/>
            <person name="Silar P."/>
            <person name="Natvig D."/>
            <person name="Lalanne C."/>
            <person name="Gautier V."/>
            <person name="Ament-Velasquez S.L."/>
            <person name="Kruys A."/>
            <person name="Hutchinson M.I."/>
            <person name="Powell A.J."/>
            <person name="Barry K."/>
            <person name="Miller A.N."/>
            <person name="Grigoriev I.V."/>
            <person name="Debuchy R."/>
            <person name="Gladieux P."/>
            <person name="Thoren M.H."/>
            <person name="Johannesson H."/>
        </authorList>
    </citation>
    <scope>NUCLEOTIDE SEQUENCE</scope>
    <source>
        <strain evidence="3">SMH4607-1</strain>
    </source>
</reference>
<keyword evidence="1" id="KW-1133">Transmembrane helix</keyword>
<feature type="transmembrane region" description="Helical" evidence="1">
    <location>
        <begin position="217"/>
        <end position="238"/>
    </location>
</feature>
<organism evidence="3 4">
    <name type="scientific">Lasiosphaeris hirsuta</name>
    <dbReference type="NCBI Taxonomy" id="260670"/>
    <lineage>
        <taxon>Eukaryota</taxon>
        <taxon>Fungi</taxon>
        <taxon>Dikarya</taxon>
        <taxon>Ascomycota</taxon>
        <taxon>Pezizomycotina</taxon>
        <taxon>Sordariomycetes</taxon>
        <taxon>Sordariomycetidae</taxon>
        <taxon>Sordariales</taxon>
        <taxon>Lasiosphaeriaceae</taxon>
        <taxon>Lasiosphaeris</taxon>
    </lineage>
</organism>
<dbReference type="AlphaFoldDB" id="A0AA40B0E4"/>
<dbReference type="Pfam" id="PF20237">
    <property type="entry name" value="DUF6594"/>
    <property type="match status" value="1"/>
</dbReference>
<feature type="transmembrane region" description="Helical" evidence="1">
    <location>
        <begin position="244"/>
        <end position="262"/>
    </location>
</feature>
<dbReference type="Proteomes" id="UP001172102">
    <property type="component" value="Unassembled WGS sequence"/>
</dbReference>
<keyword evidence="4" id="KW-1185">Reference proteome</keyword>
<protein>
    <recommendedName>
        <fullName evidence="2">DUF6594 domain-containing protein</fullName>
    </recommendedName>
</protein>
<feature type="transmembrane region" description="Helical" evidence="1">
    <location>
        <begin position="269"/>
        <end position="288"/>
    </location>
</feature>
<dbReference type="PANTHER" id="PTHR34502:SF3">
    <property type="entry name" value="DUF6594 DOMAIN-CONTAINING PROTEIN"/>
    <property type="match status" value="1"/>
</dbReference>
<evidence type="ECO:0000313" key="4">
    <source>
        <dbReference type="Proteomes" id="UP001172102"/>
    </source>
</evidence>
<dbReference type="InterPro" id="IPR046529">
    <property type="entry name" value="DUF6594"/>
</dbReference>
<comment type="caution">
    <text evidence="3">The sequence shown here is derived from an EMBL/GenBank/DDBJ whole genome shotgun (WGS) entry which is preliminary data.</text>
</comment>
<evidence type="ECO:0000313" key="3">
    <source>
        <dbReference type="EMBL" id="KAK0725192.1"/>
    </source>
</evidence>
<feature type="domain" description="DUF6594" evidence="2">
    <location>
        <begin position="33"/>
        <end position="281"/>
    </location>
</feature>